<gene>
    <name evidence="2" type="ORF">C7H09_17640</name>
</gene>
<dbReference type="EMBL" id="PXNP01000109">
    <property type="protein sequence ID" value="PSF04848.1"/>
    <property type="molecule type" value="Genomic_DNA"/>
</dbReference>
<evidence type="ECO:0000256" key="1">
    <source>
        <dbReference type="SAM" id="SignalP"/>
    </source>
</evidence>
<reference evidence="2 3" key="1">
    <citation type="submission" date="2018-03" db="EMBL/GenBank/DDBJ databases">
        <title>Marinobacter brunus sp. nov., a marine bacterium of Gamma-proteobacteria isolated from the surface seawater of the South China Sea.</title>
        <authorList>
            <person name="Cheng H."/>
            <person name="Wu Y.-H."/>
            <person name="Xamxidin M."/>
            <person name="Xu X.-W."/>
        </authorList>
    </citation>
    <scope>NUCLEOTIDE SEQUENCE [LARGE SCALE GENOMIC DNA]</scope>
    <source>
        <strain evidence="2 3">NH169-3</strain>
    </source>
</reference>
<evidence type="ECO:0000313" key="2">
    <source>
        <dbReference type="EMBL" id="PSF04848.1"/>
    </source>
</evidence>
<comment type="caution">
    <text evidence="2">The sequence shown here is derived from an EMBL/GenBank/DDBJ whole genome shotgun (WGS) entry which is preliminary data.</text>
</comment>
<dbReference type="Proteomes" id="UP000239866">
    <property type="component" value="Unassembled WGS sequence"/>
</dbReference>
<feature type="signal peptide" evidence="1">
    <location>
        <begin position="1"/>
        <end position="25"/>
    </location>
</feature>
<dbReference type="AlphaFoldDB" id="A0A2T1K488"/>
<keyword evidence="1" id="KW-0732">Signal</keyword>
<feature type="chain" id="PRO_5015519701" description="DOMON domain-containing protein" evidence="1">
    <location>
        <begin position="26"/>
        <end position="209"/>
    </location>
</feature>
<name>A0A2T1K488_9GAMM</name>
<sequence length="209" mass="23093">MDRGAGMKPLVLLGLWLALASVSHATPYYSYDIHGTVTGNATAADFLFDVEMGDEFVIRLNIWARNSADHRVSFQGKIGGWSFQAQESTAYYLYGDSSPERFYTTGSRSTINPPAGNGSLIYPNDIFLTLMGVEQTGMVDIPEEKWLIRESGEISLDQFHSGSFSFWFFTHTAEGGGSTEEDLFGVIHRVVGVPEPGSLLWRPSASSFW</sequence>
<proteinExistence type="predicted"/>
<accession>A0A2T1K488</accession>
<organism evidence="2 3">
    <name type="scientific">Marinobacter fuscus</name>
    <dbReference type="NCBI Taxonomy" id="2109942"/>
    <lineage>
        <taxon>Bacteria</taxon>
        <taxon>Pseudomonadati</taxon>
        <taxon>Pseudomonadota</taxon>
        <taxon>Gammaproteobacteria</taxon>
        <taxon>Pseudomonadales</taxon>
        <taxon>Marinobacteraceae</taxon>
        <taxon>Marinobacter</taxon>
    </lineage>
</organism>
<keyword evidence="3" id="KW-1185">Reference proteome</keyword>
<evidence type="ECO:0000313" key="3">
    <source>
        <dbReference type="Proteomes" id="UP000239866"/>
    </source>
</evidence>
<evidence type="ECO:0008006" key="4">
    <source>
        <dbReference type="Google" id="ProtNLM"/>
    </source>
</evidence>
<protein>
    <recommendedName>
        <fullName evidence="4">DOMON domain-containing protein</fullName>
    </recommendedName>
</protein>